<dbReference type="STRING" id="28445.BHQ20_11815"/>
<evidence type="ECO:0000313" key="2">
    <source>
        <dbReference type="Proteomes" id="UP000192739"/>
    </source>
</evidence>
<dbReference type="AlphaFoldDB" id="A0A1E3SF34"/>
<name>A0A1E3SF34_MYCIE</name>
<dbReference type="EMBL" id="MVHT01000054">
    <property type="protein sequence ID" value="ORB00269.1"/>
    <property type="molecule type" value="Genomic_DNA"/>
</dbReference>
<keyword evidence="2" id="KW-1185">Reference proteome</keyword>
<comment type="caution">
    <text evidence="1">The sequence shown here is derived from an EMBL/GenBank/DDBJ whole genome shotgun (WGS) entry which is preliminary data.</text>
</comment>
<reference evidence="1 2" key="1">
    <citation type="submission" date="2017-02" db="EMBL/GenBank/DDBJ databases">
        <title>The new phylogeny of genus Mycobacterium.</title>
        <authorList>
            <person name="Tortoli E."/>
            <person name="Trovato A."/>
            <person name="Cirillo D.M."/>
        </authorList>
    </citation>
    <scope>NUCLEOTIDE SEQUENCE [LARGE SCALE GENOMIC DNA]</scope>
    <source>
        <strain evidence="1 2">DSM 44049</strain>
    </source>
</reference>
<sequence length="77" mass="8041">MDATRAELDGCGALAARPGLSAAALVLASGLDNPAYMAHWPALGHRLSAILDTLRKGQPRQPRKLVAVQAMTPKKPG</sequence>
<dbReference type="RefSeq" id="WP_069419324.1">
    <property type="nucleotide sequence ID" value="NZ_CBCRZH010000050.1"/>
</dbReference>
<dbReference type="Proteomes" id="UP000192739">
    <property type="component" value="Unassembled WGS sequence"/>
</dbReference>
<gene>
    <name evidence="1" type="ORF">BST27_18585</name>
</gene>
<organism evidence="1 2">
    <name type="scientific">Mycobacterium intermedium</name>
    <dbReference type="NCBI Taxonomy" id="28445"/>
    <lineage>
        <taxon>Bacteria</taxon>
        <taxon>Bacillati</taxon>
        <taxon>Actinomycetota</taxon>
        <taxon>Actinomycetes</taxon>
        <taxon>Mycobacteriales</taxon>
        <taxon>Mycobacteriaceae</taxon>
        <taxon>Mycobacterium</taxon>
        <taxon>Mycobacterium simiae complex</taxon>
    </lineage>
</organism>
<protein>
    <submittedName>
        <fullName evidence="1">Uncharacterized protein</fullName>
    </submittedName>
</protein>
<evidence type="ECO:0000313" key="1">
    <source>
        <dbReference type="EMBL" id="ORB00269.1"/>
    </source>
</evidence>
<proteinExistence type="predicted"/>
<accession>A0A1E3SF34</accession>